<evidence type="ECO:0000256" key="10">
    <source>
        <dbReference type="ARBA" id="ARBA00022628"/>
    </source>
</evidence>
<dbReference type="PROSITE" id="PS51337">
    <property type="entry name" value="B12_BINDING_NTER"/>
    <property type="match status" value="1"/>
</dbReference>
<comment type="pathway">
    <text evidence="4">Amino-acid biosynthesis; L-methionine biosynthesis via de novo pathway; L-methionine from L-homocysteine (MetH route): step 1/1.</text>
</comment>
<keyword evidence="25" id="KW-1185">Reference proteome</keyword>
<dbReference type="InterPro" id="IPR011005">
    <property type="entry name" value="Dihydropteroate_synth-like_sf"/>
</dbReference>
<dbReference type="Pfam" id="PF02574">
    <property type="entry name" value="S-methyl_trans"/>
    <property type="match status" value="1"/>
</dbReference>
<dbReference type="Gene3D" id="1.10.1240.10">
    <property type="entry name" value="Methionine synthase domain"/>
    <property type="match status" value="1"/>
</dbReference>
<evidence type="ECO:0000256" key="19">
    <source>
        <dbReference type="PROSITE-ProRule" id="PRU00333"/>
    </source>
</evidence>
<dbReference type="InterPro" id="IPR036589">
    <property type="entry name" value="HCY_dom_sf"/>
</dbReference>
<protein>
    <recommendedName>
        <fullName evidence="7">Methionine synthase</fullName>
        <ecNumber evidence="6">2.1.1.13</ecNumber>
    </recommendedName>
    <alternativeName>
        <fullName evidence="18">5-methyltetrahydrofolate--homocysteine methyltransferase</fullName>
    </alternativeName>
</protein>
<evidence type="ECO:0000256" key="2">
    <source>
        <dbReference type="ARBA" id="ARBA00001947"/>
    </source>
</evidence>
<dbReference type="AlphaFoldDB" id="A0A926IM69"/>
<dbReference type="SUPFAM" id="SSF51717">
    <property type="entry name" value="Dihydropteroate synthetase-like"/>
    <property type="match status" value="1"/>
</dbReference>
<dbReference type="Gene3D" id="3.40.50.280">
    <property type="entry name" value="Cobalamin-binding domain"/>
    <property type="match status" value="1"/>
</dbReference>
<feature type="domain" description="Pterin-binding" evidence="21">
    <location>
        <begin position="318"/>
        <end position="561"/>
    </location>
</feature>
<keyword evidence="13 19" id="KW-0479">Metal-binding</keyword>
<evidence type="ECO:0000256" key="12">
    <source>
        <dbReference type="ARBA" id="ARBA00022691"/>
    </source>
</evidence>
<keyword evidence="12" id="KW-0949">S-adenosyl-L-methionine</keyword>
<dbReference type="EMBL" id="JACRTE010000002">
    <property type="protein sequence ID" value="MBC8595737.1"/>
    <property type="molecule type" value="Genomic_DNA"/>
</dbReference>
<dbReference type="Gene3D" id="3.20.20.330">
    <property type="entry name" value="Homocysteine-binding-like domain"/>
    <property type="match status" value="1"/>
</dbReference>
<dbReference type="PANTHER" id="PTHR45833:SF1">
    <property type="entry name" value="METHIONINE SYNTHASE"/>
    <property type="match status" value="1"/>
</dbReference>
<dbReference type="InterPro" id="IPR036724">
    <property type="entry name" value="Cobalamin-bd_sf"/>
</dbReference>
<dbReference type="PANTHER" id="PTHR45833">
    <property type="entry name" value="METHIONINE SYNTHASE"/>
    <property type="match status" value="1"/>
</dbReference>
<dbReference type="GO" id="GO:0032259">
    <property type="term" value="P:methylation"/>
    <property type="evidence" value="ECO:0007669"/>
    <property type="project" value="UniProtKB-KW"/>
</dbReference>
<dbReference type="PROSITE" id="PS50972">
    <property type="entry name" value="PTERIN_BINDING"/>
    <property type="match status" value="1"/>
</dbReference>
<evidence type="ECO:0000256" key="17">
    <source>
        <dbReference type="ARBA" id="ARBA00025552"/>
    </source>
</evidence>
<feature type="domain" description="B12-binding" evidence="22">
    <location>
        <begin position="678"/>
        <end position="802"/>
    </location>
</feature>
<keyword evidence="14 19" id="KW-0862">Zinc</keyword>
<dbReference type="Pfam" id="PF02607">
    <property type="entry name" value="B12-binding_2"/>
    <property type="match status" value="1"/>
</dbReference>
<evidence type="ECO:0000259" key="22">
    <source>
        <dbReference type="PROSITE" id="PS51332"/>
    </source>
</evidence>
<evidence type="ECO:0000256" key="4">
    <source>
        <dbReference type="ARBA" id="ARBA00005178"/>
    </source>
</evidence>
<dbReference type="GO" id="GO:0046653">
    <property type="term" value="P:tetrahydrofolate metabolic process"/>
    <property type="evidence" value="ECO:0007669"/>
    <property type="project" value="TreeGrafter"/>
</dbReference>
<dbReference type="GO" id="GO:0005829">
    <property type="term" value="C:cytosol"/>
    <property type="evidence" value="ECO:0007669"/>
    <property type="project" value="TreeGrafter"/>
</dbReference>
<dbReference type="InterPro" id="IPR003726">
    <property type="entry name" value="HCY_dom"/>
</dbReference>
<comment type="cofactor">
    <cofactor evidence="2 19">
        <name>Zn(2+)</name>
        <dbReference type="ChEBI" id="CHEBI:29105"/>
    </cofactor>
</comment>
<evidence type="ECO:0000256" key="15">
    <source>
        <dbReference type="ARBA" id="ARBA00023167"/>
    </source>
</evidence>
<dbReference type="PROSITE" id="PS50970">
    <property type="entry name" value="HCY"/>
    <property type="match status" value="1"/>
</dbReference>
<evidence type="ECO:0000256" key="14">
    <source>
        <dbReference type="ARBA" id="ARBA00022833"/>
    </source>
</evidence>
<keyword evidence="9" id="KW-0028">Amino-acid biosynthesis</keyword>
<evidence type="ECO:0000256" key="9">
    <source>
        <dbReference type="ARBA" id="ARBA00022605"/>
    </source>
</evidence>
<feature type="domain" description="Hcy-binding" evidence="20">
    <location>
        <begin position="1"/>
        <end position="289"/>
    </location>
</feature>
<dbReference type="InterPro" id="IPR036594">
    <property type="entry name" value="Meth_synthase_dom"/>
</dbReference>
<evidence type="ECO:0000256" key="3">
    <source>
        <dbReference type="ARBA" id="ARBA00001956"/>
    </source>
</evidence>
<dbReference type="GO" id="GO:0031419">
    <property type="term" value="F:cobalamin binding"/>
    <property type="evidence" value="ECO:0007669"/>
    <property type="project" value="UniProtKB-KW"/>
</dbReference>
<feature type="domain" description="B12-binding N-terminal" evidence="23">
    <location>
        <begin position="583"/>
        <end position="676"/>
    </location>
</feature>
<comment type="cofactor">
    <cofactor evidence="3">
        <name>methylcob(III)alamin</name>
        <dbReference type="ChEBI" id="CHEBI:28115"/>
    </cofactor>
</comment>
<dbReference type="EC" id="2.1.1.13" evidence="6"/>
<dbReference type="Gene3D" id="3.20.20.20">
    <property type="entry name" value="Dihydropteroate synthase-like"/>
    <property type="match status" value="1"/>
</dbReference>
<keyword evidence="10" id="KW-0846">Cobalamin</keyword>
<dbReference type="RefSeq" id="WP_262431375.1">
    <property type="nucleotide sequence ID" value="NZ_JACRTE010000002.1"/>
</dbReference>
<name>A0A926IM69_9FIRM</name>
<evidence type="ECO:0000256" key="11">
    <source>
        <dbReference type="ARBA" id="ARBA00022679"/>
    </source>
</evidence>
<evidence type="ECO:0000313" key="24">
    <source>
        <dbReference type="EMBL" id="MBC8595737.1"/>
    </source>
</evidence>
<feature type="binding site" evidence="19">
    <location>
        <position position="209"/>
    </location>
    <ligand>
        <name>Zn(2+)</name>
        <dbReference type="ChEBI" id="CHEBI:29105"/>
    </ligand>
</feature>
<evidence type="ECO:0000256" key="13">
    <source>
        <dbReference type="ARBA" id="ARBA00022723"/>
    </source>
</evidence>
<evidence type="ECO:0000256" key="1">
    <source>
        <dbReference type="ARBA" id="ARBA00001700"/>
    </source>
</evidence>
<sequence length="802" mass="87195">MNLTEKIKNQRLYFDGGSGTYFQARGLKPGEMPEIWNITNAETVKQMHLDYLKSGSDIITANTFGANILKFDGKNGRYSLEEIISSALKNAKDAIKTFGVQEKYVALDIGPTGRLLKPLGDLDFEDAVKIFAETVKLGVKYGADLILTETMNDAYETKAAVLAAKENSSLPVFATNAYDESGKLMTGASPSAMVALLEGLRVDALGINCSLGPEKMMPIIQEILKYSSTPVIVNPNAGLPVVRNGKTEYDVSSADFARSMEKIAKMGASILGGCCGTTPEYIKEMKALTEKIEFSPVQKKNYTVISSYTRTVEFGKIPVLIGERINPTGKKAMKEALKSKNFDYLLKEAVSQQEDGANVLDVNTGLPEIDEVKTLLNAVSLIQTVSDLPLQIDTSDPEAMEKALRIYNGKALINSVNGKQEVMDKIFPLAAKYGGVIIALTLDEGGIPQDTDGRMKIARKIIGEAKKYNISEKDIIFDPLAMTVSSEKNGALVTLECIKTLRKSGLKSSLGVSNVSFGLPKRPIINASFFTMAMQNGLDAAIINPHSADMMNAYFAFRALSAMDENFEKYISYASKTAEAENSAPQKTAQNSEITLKTAVLKGLKDDASLCAQNLLKSQDALKIIDESIIPALDEMGVKFEKKEAFLPQLLMSAEAARSAFDVIKTSILSSGEKREKRCKFVLATVKGDIHDIGKNIVKVLLENYDFDVIDLGKDVAPEIIAETAVSENAPIVGLSALMTTTVPAMEETIKLVRKVKPDCKIVVGGAVLTEEYANMLGADKYAKDAMETVRYASDVDIQILK</sequence>
<evidence type="ECO:0000256" key="8">
    <source>
        <dbReference type="ARBA" id="ARBA00022603"/>
    </source>
</evidence>
<evidence type="ECO:0000256" key="7">
    <source>
        <dbReference type="ARBA" id="ARBA00013998"/>
    </source>
</evidence>
<dbReference type="Pfam" id="PF00809">
    <property type="entry name" value="Pterin_bind"/>
    <property type="match status" value="1"/>
</dbReference>
<feature type="binding site" evidence="19">
    <location>
        <position position="275"/>
    </location>
    <ligand>
        <name>Zn(2+)</name>
        <dbReference type="ChEBI" id="CHEBI:29105"/>
    </ligand>
</feature>
<dbReference type="InterPro" id="IPR003759">
    <property type="entry name" value="Cbl-bd_cap"/>
</dbReference>
<evidence type="ECO:0000256" key="5">
    <source>
        <dbReference type="ARBA" id="ARBA00010398"/>
    </source>
</evidence>
<dbReference type="PIRSF" id="PIRSF037472">
    <property type="entry name" value="DHPS_mtfrase"/>
    <property type="match status" value="1"/>
</dbReference>
<proteinExistence type="inferred from homology"/>
<evidence type="ECO:0000313" key="25">
    <source>
        <dbReference type="Proteomes" id="UP000647416"/>
    </source>
</evidence>
<evidence type="ECO:0000256" key="18">
    <source>
        <dbReference type="ARBA" id="ARBA00031040"/>
    </source>
</evidence>
<dbReference type="NCBIfam" id="NF005719">
    <property type="entry name" value="PRK07535.1"/>
    <property type="match status" value="1"/>
</dbReference>
<accession>A0A926IM69</accession>
<evidence type="ECO:0000259" key="21">
    <source>
        <dbReference type="PROSITE" id="PS50972"/>
    </source>
</evidence>
<keyword evidence="11 19" id="KW-0808">Transferase</keyword>
<keyword evidence="16" id="KW-0170">Cobalt</keyword>
<evidence type="ECO:0000256" key="6">
    <source>
        <dbReference type="ARBA" id="ARBA00012032"/>
    </source>
</evidence>
<evidence type="ECO:0000256" key="16">
    <source>
        <dbReference type="ARBA" id="ARBA00023285"/>
    </source>
</evidence>
<dbReference type="SUPFAM" id="SSF47644">
    <property type="entry name" value="Methionine synthase domain"/>
    <property type="match status" value="1"/>
</dbReference>
<comment type="function">
    <text evidence="17">Catalyzes the transfer of a methyl group from methyl-cobalamin to homocysteine, yielding enzyme-bound cob(I)alamin and methionine. Subsequently, remethylates the cofactor using methyltetrahydrofolate.</text>
</comment>
<gene>
    <name evidence="24" type="ORF">H8706_02495</name>
</gene>
<reference evidence="24" key="1">
    <citation type="submission" date="2020-08" db="EMBL/GenBank/DDBJ databases">
        <title>Genome public.</title>
        <authorList>
            <person name="Liu C."/>
            <person name="Sun Q."/>
        </authorList>
    </citation>
    <scope>NUCLEOTIDE SEQUENCE</scope>
    <source>
        <strain evidence="24">NSJ-50</strain>
    </source>
</reference>
<dbReference type="GO" id="GO:0008705">
    <property type="term" value="F:methionine synthase activity"/>
    <property type="evidence" value="ECO:0007669"/>
    <property type="project" value="UniProtKB-EC"/>
</dbReference>
<evidence type="ECO:0000259" key="23">
    <source>
        <dbReference type="PROSITE" id="PS51337"/>
    </source>
</evidence>
<dbReference type="PROSITE" id="PS51332">
    <property type="entry name" value="B12_BINDING"/>
    <property type="match status" value="1"/>
</dbReference>
<comment type="similarity">
    <text evidence="5">Belongs to the vitamin-B12 dependent methionine synthase family.</text>
</comment>
<keyword evidence="8 19" id="KW-0489">Methyltransferase</keyword>
<dbReference type="InterPro" id="IPR006158">
    <property type="entry name" value="Cobalamin-bd"/>
</dbReference>
<dbReference type="SUPFAM" id="SSF52242">
    <property type="entry name" value="Cobalamin (vitamin B12)-binding domain"/>
    <property type="match status" value="1"/>
</dbReference>
<evidence type="ECO:0000259" key="20">
    <source>
        <dbReference type="PROSITE" id="PS50970"/>
    </source>
</evidence>
<dbReference type="Proteomes" id="UP000647416">
    <property type="component" value="Unassembled WGS sequence"/>
</dbReference>
<dbReference type="Pfam" id="PF02310">
    <property type="entry name" value="B12-binding"/>
    <property type="match status" value="1"/>
</dbReference>
<dbReference type="InterPro" id="IPR050554">
    <property type="entry name" value="Met_Synthase/Corrinoid"/>
</dbReference>
<dbReference type="GO" id="GO:0050667">
    <property type="term" value="P:homocysteine metabolic process"/>
    <property type="evidence" value="ECO:0007669"/>
    <property type="project" value="TreeGrafter"/>
</dbReference>
<dbReference type="GO" id="GO:0046872">
    <property type="term" value="F:metal ion binding"/>
    <property type="evidence" value="ECO:0007669"/>
    <property type="project" value="UniProtKB-KW"/>
</dbReference>
<comment type="caution">
    <text evidence="24">The sequence shown here is derived from an EMBL/GenBank/DDBJ whole genome shotgun (WGS) entry which is preliminary data.</text>
</comment>
<dbReference type="InterPro" id="IPR000489">
    <property type="entry name" value="Pterin-binding_dom"/>
</dbReference>
<dbReference type="InterPro" id="IPR017215">
    <property type="entry name" value="MetH_bac"/>
</dbReference>
<organism evidence="24 25">
    <name type="scientific">Qingrenia yutianensis</name>
    <dbReference type="NCBI Taxonomy" id="2763676"/>
    <lineage>
        <taxon>Bacteria</taxon>
        <taxon>Bacillati</taxon>
        <taxon>Bacillota</taxon>
        <taxon>Clostridia</taxon>
        <taxon>Eubacteriales</taxon>
        <taxon>Oscillospiraceae</taxon>
        <taxon>Qingrenia</taxon>
    </lineage>
</organism>
<feature type="binding site" evidence="19">
    <location>
        <position position="274"/>
    </location>
    <ligand>
        <name>Zn(2+)</name>
        <dbReference type="ChEBI" id="CHEBI:29105"/>
    </ligand>
</feature>
<dbReference type="SMART" id="SM01018">
    <property type="entry name" value="B12-binding_2"/>
    <property type="match status" value="1"/>
</dbReference>
<keyword evidence="15" id="KW-0486">Methionine biosynthesis</keyword>
<comment type="catalytic activity">
    <reaction evidence="1">
        <text>(6S)-5-methyl-5,6,7,8-tetrahydrofolate + L-homocysteine = (6S)-5,6,7,8-tetrahydrofolate + L-methionine</text>
        <dbReference type="Rhea" id="RHEA:11172"/>
        <dbReference type="ChEBI" id="CHEBI:18608"/>
        <dbReference type="ChEBI" id="CHEBI:57453"/>
        <dbReference type="ChEBI" id="CHEBI:57844"/>
        <dbReference type="ChEBI" id="CHEBI:58199"/>
        <dbReference type="EC" id="2.1.1.13"/>
    </reaction>
</comment>
<dbReference type="SUPFAM" id="SSF82282">
    <property type="entry name" value="Homocysteine S-methyltransferase"/>
    <property type="match status" value="1"/>
</dbReference>